<dbReference type="EMBL" id="JACSGR010000004">
    <property type="protein sequence ID" value="MBH5329126.1"/>
    <property type="molecule type" value="Genomic_DNA"/>
</dbReference>
<evidence type="ECO:0000313" key="2">
    <source>
        <dbReference type="Proteomes" id="UP000768471"/>
    </source>
</evidence>
<comment type="caution">
    <text evidence="1">The sequence shown here is derived from an EMBL/GenBank/DDBJ whole genome shotgun (WGS) entry which is preliminary data.</text>
</comment>
<evidence type="ECO:0000313" key="1">
    <source>
        <dbReference type="EMBL" id="MBH5329126.1"/>
    </source>
</evidence>
<name>A0ABS0NA06_9NEIS</name>
<sequence length="102" mass="11301">MNSALGSSSRRKAAMNSLKNWLAGAFTNPSTGQASHTKVWANVAYTVMTYKFVMAPEPVEWMWWSYGCIVGGYALIKRGLSIIPQLEQIKQQGDQNVDATDE</sequence>
<accession>A0ABS0NA06</accession>
<protein>
    <recommendedName>
        <fullName evidence="3">Phage protein</fullName>
    </recommendedName>
</protein>
<organism evidence="1 2">
    <name type="scientific">Eikenella glucosivorans</name>
    <dbReference type="NCBI Taxonomy" id="2766967"/>
    <lineage>
        <taxon>Bacteria</taxon>
        <taxon>Pseudomonadati</taxon>
        <taxon>Pseudomonadota</taxon>
        <taxon>Betaproteobacteria</taxon>
        <taxon>Neisseriales</taxon>
        <taxon>Neisseriaceae</taxon>
        <taxon>Eikenella</taxon>
    </lineage>
</organism>
<evidence type="ECO:0008006" key="3">
    <source>
        <dbReference type="Google" id="ProtNLM"/>
    </source>
</evidence>
<proteinExistence type="predicted"/>
<gene>
    <name evidence="1" type="ORF">H9Q10_05525</name>
</gene>
<keyword evidence="2" id="KW-1185">Reference proteome</keyword>
<dbReference type="Proteomes" id="UP000768471">
    <property type="component" value="Unassembled WGS sequence"/>
</dbReference>
<reference evidence="1 2" key="1">
    <citation type="submission" date="2020-09" db="EMBL/GenBank/DDBJ databases">
        <title>Eikenella S3660 sp. nov., isolated from a throat swab.</title>
        <authorList>
            <person name="Buhl M."/>
        </authorList>
    </citation>
    <scope>NUCLEOTIDE SEQUENCE [LARGE SCALE GENOMIC DNA]</scope>
    <source>
        <strain evidence="1 2">S3360</strain>
    </source>
</reference>